<gene>
    <name evidence="2" type="ORF">Slati_0223300</name>
</gene>
<reference evidence="2" key="2">
    <citation type="journal article" date="2024" name="Plant">
        <title>Genomic evolution and insights into agronomic trait innovations of Sesamum species.</title>
        <authorList>
            <person name="Miao H."/>
            <person name="Wang L."/>
            <person name="Qu L."/>
            <person name="Liu H."/>
            <person name="Sun Y."/>
            <person name="Le M."/>
            <person name="Wang Q."/>
            <person name="Wei S."/>
            <person name="Zheng Y."/>
            <person name="Lin W."/>
            <person name="Duan Y."/>
            <person name="Cao H."/>
            <person name="Xiong S."/>
            <person name="Wang X."/>
            <person name="Wei L."/>
            <person name="Li C."/>
            <person name="Ma Q."/>
            <person name="Ju M."/>
            <person name="Zhao R."/>
            <person name="Li G."/>
            <person name="Mu C."/>
            <person name="Tian Q."/>
            <person name="Mei H."/>
            <person name="Zhang T."/>
            <person name="Gao T."/>
            <person name="Zhang H."/>
        </authorList>
    </citation>
    <scope>NUCLEOTIDE SEQUENCE</scope>
    <source>
        <strain evidence="2">KEN1</strain>
    </source>
</reference>
<comment type="caution">
    <text evidence="2">The sequence shown here is derived from an EMBL/GenBank/DDBJ whole genome shotgun (WGS) entry which is preliminary data.</text>
</comment>
<dbReference type="InterPro" id="IPR013103">
    <property type="entry name" value="RVT_2"/>
</dbReference>
<dbReference type="PANTHER" id="PTHR11439">
    <property type="entry name" value="GAG-POL-RELATED RETROTRANSPOSON"/>
    <property type="match status" value="1"/>
</dbReference>
<organism evidence="2">
    <name type="scientific">Sesamum latifolium</name>
    <dbReference type="NCBI Taxonomy" id="2727402"/>
    <lineage>
        <taxon>Eukaryota</taxon>
        <taxon>Viridiplantae</taxon>
        <taxon>Streptophyta</taxon>
        <taxon>Embryophyta</taxon>
        <taxon>Tracheophyta</taxon>
        <taxon>Spermatophyta</taxon>
        <taxon>Magnoliopsida</taxon>
        <taxon>eudicotyledons</taxon>
        <taxon>Gunneridae</taxon>
        <taxon>Pentapetalae</taxon>
        <taxon>asterids</taxon>
        <taxon>lamiids</taxon>
        <taxon>Lamiales</taxon>
        <taxon>Pedaliaceae</taxon>
        <taxon>Sesamum</taxon>
    </lineage>
</organism>
<name>A0AAW2YDB6_9LAMI</name>
<dbReference type="EMBL" id="JACGWN010000001">
    <property type="protein sequence ID" value="KAL0463357.1"/>
    <property type="molecule type" value="Genomic_DNA"/>
</dbReference>
<protein>
    <submittedName>
        <fullName evidence="2">Retrovirus-related Pol polyprotein from transposon RE2</fullName>
    </submittedName>
</protein>
<reference evidence="2" key="1">
    <citation type="submission" date="2020-06" db="EMBL/GenBank/DDBJ databases">
        <authorList>
            <person name="Li T."/>
            <person name="Hu X."/>
            <person name="Zhang T."/>
            <person name="Song X."/>
            <person name="Zhang H."/>
            <person name="Dai N."/>
            <person name="Sheng W."/>
            <person name="Hou X."/>
            <person name="Wei L."/>
        </authorList>
    </citation>
    <scope>NUCLEOTIDE SEQUENCE</scope>
    <source>
        <strain evidence="2">KEN1</strain>
        <tissue evidence="2">Leaf</tissue>
    </source>
</reference>
<feature type="domain" description="Reverse transcriptase Ty1/copia-type" evidence="1">
    <location>
        <begin position="49"/>
        <end position="155"/>
    </location>
</feature>
<dbReference type="PANTHER" id="PTHR11439:SF465">
    <property type="entry name" value="REVERSE TRANSCRIPTASE TY1_COPIA-TYPE DOMAIN-CONTAINING PROTEIN"/>
    <property type="match status" value="1"/>
</dbReference>
<proteinExistence type="predicted"/>
<dbReference type="SUPFAM" id="SSF56672">
    <property type="entry name" value="DNA/RNA polymerases"/>
    <property type="match status" value="1"/>
</dbReference>
<accession>A0AAW2YDB6</accession>
<sequence length="254" mass="28721">MQDVSVAPSHRCFVDCLVVLQEPNNFIEAQQNEDWRQAVQLEVDALERNGTWELVETPADKKTIECRWIYKLKLKPDGTVERYKARLIAKGYNQVEGKDYTDCFAPVAKAVTVRLFLAVAVSKGWPIHHLDVNNAFLHGSLKEETYMDPPEGYEVKPGYFLGIELARSSEGLLATQNNYIPDILRDMGLAQAKATNTLLPAGVKLTLDCGNLLSDPSRYRRLVGRILYLSFTKPDMSHAAQQLSQFLQRPCQLH</sequence>
<evidence type="ECO:0000313" key="2">
    <source>
        <dbReference type="EMBL" id="KAL0463357.1"/>
    </source>
</evidence>
<dbReference type="AlphaFoldDB" id="A0AAW2YDB6"/>
<evidence type="ECO:0000259" key="1">
    <source>
        <dbReference type="Pfam" id="PF07727"/>
    </source>
</evidence>
<dbReference type="Pfam" id="PF07727">
    <property type="entry name" value="RVT_2"/>
    <property type="match status" value="1"/>
</dbReference>
<dbReference type="InterPro" id="IPR043502">
    <property type="entry name" value="DNA/RNA_pol_sf"/>
</dbReference>